<organism evidence="2">
    <name type="scientific">Acidithiobacillus ferrianus</name>
    <dbReference type="NCBI Taxonomy" id="2678518"/>
    <lineage>
        <taxon>Bacteria</taxon>
        <taxon>Pseudomonadati</taxon>
        <taxon>Pseudomonadota</taxon>
        <taxon>Acidithiobacillia</taxon>
        <taxon>Acidithiobacillales</taxon>
        <taxon>Acidithiobacillaceae</taxon>
        <taxon>Acidithiobacillus</taxon>
    </lineage>
</organism>
<gene>
    <name evidence="2" type="ORF">GL267_11245</name>
</gene>
<sequence>MARTQTRKEPILEESKNTDGSVPLLLTRLLREGLPPPLWRHSGEEIPPVEFRYPPDSPAPGPLANAPTAPFAPVATTAQPEEPPTSESFDTAAHAPYAGTAPHWQDPSASDEPVPHVQEQSIEEHELAITLARIRGTGTIPPAETPAPHAAAPLETETTPEPPSTVTEAEPPPASAEEIEAAPPLPFDLDFLKNFETLLFHEIERRITHEMEERVTQHLQTLWKEQVSLAVMRTLALEGIRLRESLAKELQRSLPEILQRVLHEGLDQLTPTENESQP</sequence>
<feature type="region of interest" description="Disordered" evidence="1">
    <location>
        <begin position="1"/>
        <end position="22"/>
    </location>
</feature>
<dbReference type="RefSeq" id="WP_163098411.1">
    <property type="nucleotide sequence ID" value="NZ_CP127523.1"/>
</dbReference>
<feature type="region of interest" description="Disordered" evidence="1">
    <location>
        <begin position="37"/>
        <end position="119"/>
    </location>
</feature>
<comment type="caution">
    <text evidence="2">The sequence shown here is derived from an EMBL/GenBank/DDBJ whole genome shotgun (WGS) entry which is preliminary data.</text>
</comment>
<feature type="compositionally biased region" description="Low complexity" evidence="1">
    <location>
        <begin position="64"/>
        <end position="78"/>
    </location>
</feature>
<feature type="compositionally biased region" description="Basic and acidic residues" evidence="1">
    <location>
        <begin position="1"/>
        <end position="17"/>
    </location>
</feature>
<evidence type="ECO:0000313" key="2">
    <source>
        <dbReference type="EMBL" id="NDU43186.1"/>
    </source>
</evidence>
<dbReference type="AlphaFoldDB" id="A0A845U721"/>
<protein>
    <submittedName>
        <fullName evidence="2">Uncharacterized protein</fullName>
    </submittedName>
</protein>
<proteinExistence type="predicted"/>
<name>A0A845U721_9PROT</name>
<evidence type="ECO:0000256" key="1">
    <source>
        <dbReference type="SAM" id="MobiDB-lite"/>
    </source>
</evidence>
<feature type="compositionally biased region" description="Low complexity" evidence="1">
    <location>
        <begin position="146"/>
        <end position="169"/>
    </location>
</feature>
<feature type="region of interest" description="Disordered" evidence="1">
    <location>
        <begin position="138"/>
        <end position="174"/>
    </location>
</feature>
<dbReference type="EMBL" id="WNJL01000037">
    <property type="protein sequence ID" value="NDU43186.1"/>
    <property type="molecule type" value="Genomic_DNA"/>
</dbReference>
<reference evidence="2" key="1">
    <citation type="submission" date="2019-11" db="EMBL/GenBank/DDBJ databases">
        <title>Acidithiobacillus ferrianus sp. nov.: a facultatively anaerobic and extremely acidophilic chemolithoautotroph.</title>
        <authorList>
            <person name="Norris P.R."/>
            <person name="Falagan C."/>
            <person name="Moya-Beltran A."/>
            <person name="Castro M."/>
            <person name="Quatrini R."/>
            <person name="Johnson D.B."/>
        </authorList>
    </citation>
    <scope>NUCLEOTIDE SEQUENCE [LARGE SCALE GENOMIC DNA]</scope>
    <source>
        <strain evidence="2">MG</strain>
    </source>
</reference>
<accession>A0A845U721</accession>